<reference evidence="2 3" key="1">
    <citation type="submission" date="2016-01" db="EMBL/GenBank/DDBJ databases">
        <title>Genome sequence of the yeast Holleya sinecauda.</title>
        <authorList>
            <person name="Dietrich F.S."/>
        </authorList>
    </citation>
    <scope>NUCLEOTIDE SEQUENCE [LARGE SCALE GENOMIC DNA]</scope>
    <source>
        <strain evidence="2 3">ATCC 58844</strain>
    </source>
</reference>
<evidence type="ECO:0000256" key="1">
    <source>
        <dbReference type="SAM" id="Phobius"/>
    </source>
</evidence>
<keyword evidence="1" id="KW-0472">Membrane</keyword>
<dbReference type="AlphaFoldDB" id="A0A0X8HU85"/>
<keyword evidence="1" id="KW-0812">Transmembrane</keyword>
<feature type="transmembrane region" description="Helical" evidence="1">
    <location>
        <begin position="75"/>
        <end position="94"/>
    </location>
</feature>
<organism evidence="2 3">
    <name type="scientific">Eremothecium sinecaudum</name>
    <dbReference type="NCBI Taxonomy" id="45286"/>
    <lineage>
        <taxon>Eukaryota</taxon>
        <taxon>Fungi</taxon>
        <taxon>Dikarya</taxon>
        <taxon>Ascomycota</taxon>
        <taxon>Saccharomycotina</taxon>
        <taxon>Saccharomycetes</taxon>
        <taxon>Saccharomycetales</taxon>
        <taxon>Saccharomycetaceae</taxon>
        <taxon>Eremothecium</taxon>
    </lineage>
</organism>
<name>A0A0X8HU85_9SACH</name>
<proteinExistence type="predicted"/>
<evidence type="ECO:0000313" key="2">
    <source>
        <dbReference type="EMBL" id="AMD21926.1"/>
    </source>
</evidence>
<gene>
    <name evidence="2" type="ORF">AW171_hschr63922</name>
</gene>
<evidence type="ECO:0000313" key="3">
    <source>
        <dbReference type="Proteomes" id="UP000243052"/>
    </source>
</evidence>
<protein>
    <submittedName>
        <fullName evidence="2">HFR071Cp</fullName>
    </submittedName>
</protein>
<dbReference type="RefSeq" id="XP_017988922.1">
    <property type="nucleotide sequence ID" value="XM_018133433.1"/>
</dbReference>
<accession>A0A0X8HU85</accession>
<sequence>MREGEVFAKQILMLTYTIIYIRFVRDKSILNGILPLLLISLAKFANNVEYTYFDVETPQDTELTLKELLGKTLHVLHLLIIFQSIYTILYHSFLNLETDVCRYNYGYLFTDLLGEFDCERRGRTMLFVLDFVLLTCELQVTTDCLTRLKNGNHVKIELLPVERYGIFSILRAKTTGLNATEWELTVYSPLRRLGRDLSSSRTIGEIDYGSVR</sequence>
<keyword evidence="1" id="KW-1133">Transmembrane helix</keyword>
<dbReference type="Proteomes" id="UP000243052">
    <property type="component" value="Chromosome vi"/>
</dbReference>
<dbReference type="EMBL" id="CP014246">
    <property type="protein sequence ID" value="AMD21926.1"/>
    <property type="molecule type" value="Genomic_DNA"/>
</dbReference>
<keyword evidence="3" id="KW-1185">Reference proteome</keyword>
<dbReference type="OrthoDB" id="4035006at2759"/>
<dbReference type="GeneID" id="28725247"/>